<evidence type="ECO:0000256" key="1">
    <source>
        <dbReference type="SAM" id="MobiDB-lite"/>
    </source>
</evidence>
<sequence length="326" mass="33360">MTVTRPARLTGAALCAALALIAAVWILQDLAALGSPADLAWYWAGDHHFLIRGRSTTSLIDPVLLAAYAATVVAALRSRHAASALAAAGTVTLALRLPGLWAPGSGALVTALLELALGAGLVLTAAVGRRPADGPYEPAAPLRRPVEVPYEERPTRPRTGPAVTAGILLALAALFTTLWELYWAGELPLEVTVDRFTGGRSVVKPALAPPPGWLSAIAAGLYGTAAVSCLVRARHSRAFGLLAAVLLTAGGLGGVARAVRYETLVHLGDLITLDAADVLTSVFELLAGVVVLVLLAGRGAPAAAPGPYPPAGVRPPAPPHPTPPGW</sequence>
<feature type="transmembrane region" description="Helical" evidence="2">
    <location>
        <begin position="212"/>
        <end position="231"/>
    </location>
</feature>
<feature type="transmembrane region" description="Helical" evidence="2">
    <location>
        <begin position="278"/>
        <end position="297"/>
    </location>
</feature>
<name>A0A0B5ING7_9ACTN</name>
<feature type="transmembrane region" description="Helical" evidence="2">
    <location>
        <begin position="83"/>
        <end position="101"/>
    </location>
</feature>
<feature type="transmembrane region" description="Helical" evidence="2">
    <location>
        <begin position="162"/>
        <end position="182"/>
    </location>
</feature>
<protein>
    <submittedName>
        <fullName evidence="3">Uncharacterized protein</fullName>
    </submittedName>
</protein>
<dbReference type="EMBL" id="CP010407">
    <property type="protein sequence ID" value="AJF69954.1"/>
    <property type="molecule type" value="Genomic_DNA"/>
</dbReference>
<gene>
    <name evidence="3" type="ORF">SVTN_24780</name>
</gene>
<keyword evidence="2" id="KW-0472">Membrane</keyword>
<organism evidence="3 4">
    <name type="scientific">Streptomyces vietnamensis</name>
    <dbReference type="NCBI Taxonomy" id="362257"/>
    <lineage>
        <taxon>Bacteria</taxon>
        <taxon>Bacillati</taxon>
        <taxon>Actinomycetota</taxon>
        <taxon>Actinomycetes</taxon>
        <taxon>Kitasatosporales</taxon>
        <taxon>Streptomycetaceae</taxon>
        <taxon>Streptomyces</taxon>
    </lineage>
</organism>
<keyword evidence="2" id="KW-0812">Transmembrane</keyword>
<feature type="transmembrane region" description="Helical" evidence="2">
    <location>
        <begin position="107"/>
        <end position="127"/>
    </location>
</feature>
<dbReference type="KEGG" id="svt:SVTN_24780"/>
<dbReference type="AlphaFoldDB" id="A0A0B5ING7"/>
<evidence type="ECO:0000313" key="4">
    <source>
        <dbReference type="Proteomes" id="UP000031774"/>
    </source>
</evidence>
<keyword evidence="4" id="KW-1185">Reference proteome</keyword>
<feature type="transmembrane region" description="Helical" evidence="2">
    <location>
        <begin position="58"/>
        <end position="76"/>
    </location>
</feature>
<evidence type="ECO:0000256" key="2">
    <source>
        <dbReference type="SAM" id="Phobius"/>
    </source>
</evidence>
<dbReference type="Proteomes" id="UP000031774">
    <property type="component" value="Chromosome"/>
</dbReference>
<reference evidence="3 4" key="1">
    <citation type="submission" date="2014-12" db="EMBL/GenBank/DDBJ databases">
        <title>Complete genome sequence of Streptomyces vietnamensis strain GIMV4.0001, a genetic manipulable producer of the benzoisochromanequinone antibiotic granaticin.</title>
        <authorList>
            <person name="Deng M.R."/>
            <person name="Guo J."/>
            <person name="Ma L.Y."/>
            <person name="Feng G.D."/>
            <person name="Mo C.Y."/>
            <person name="Zhu H.H."/>
        </authorList>
    </citation>
    <scope>NUCLEOTIDE SEQUENCE [LARGE SCALE GENOMIC DNA]</scope>
    <source>
        <strain evidence="4">GIMV4.0001</strain>
    </source>
</reference>
<dbReference type="HOGENOM" id="CLU_762719_0_0_11"/>
<dbReference type="RefSeq" id="WP_041134224.1">
    <property type="nucleotide sequence ID" value="NZ_CP010407.1"/>
</dbReference>
<accession>A0A0B5ING7</accession>
<feature type="transmembrane region" description="Helical" evidence="2">
    <location>
        <begin position="238"/>
        <end position="258"/>
    </location>
</feature>
<proteinExistence type="predicted"/>
<feature type="region of interest" description="Disordered" evidence="1">
    <location>
        <begin position="307"/>
        <end position="326"/>
    </location>
</feature>
<evidence type="ECO:0000313" key="3">
    <source>
        <dbReference type="EMBL" id="AJF69954.1"/>
    </source>
</evidence>
<keyword evidence="2" id="KW-1133">Transmembrane helix</keyword>